<dbReference type="SUPFAM" id="SSF56801">
    <property type="entry name" value="Acetyl-CoA synthetase-like"/>
    <property type="match status" value="2"/>
</dbReference>
<keyword evidence="2" id="KW-0597">Phosphoprotein</keyword>
<dbReference type="Proteomes" id="UP000079169">
    <property type="component" value="Unplaced"/>
</dbReference>
<organism evidence="4 5">
    <name type="scientific">Diaphorina citri</name>
    <name type="common">Asian citrus psyllid</name>
    <dbReference type="NCBI Taxonomy" id="121845"/>
    <lineage>
        <taxon>Eukaryota</taxon>
        <taxon>Metazoa</taxon>
        <taxon>Ecdysozoa</taxon>
        <taxon>Arthropoda</taxon>
        <taxon>Hexapoda</taxon>
        <taxon>Insecta</taxon>
        <taxon>Pterygota</taxon>
        <taxon>Neoptera</taxon>
        <taxon>Paraneoptera</taxon>
        <taxon>Hemiptera</taxon>
        <taxon>Sternorrhyncha</taxon>
        <taxon>Psylloidea</taxon>
        <taxon>Psyllidae</taxon>
        <taxon>Diaphorininae</taxon>
        <taxon>Diaphorina</taxon>
    </lineage>
</organism>
<dbReference type="Pfam" id="PF00550">
    <property type="entry name" value="PP-binding"/>
    <property type="match status" value="1"/>
</dbReference>
<dbReference type="AlphaFoldDB" id="A0A3Q0JFE0"/>
<dbReference type="Gene3D" id="3.40.630.30">
    <property type="match status" value="1"/>
</dbReference>
<dbReference type="InterPro" id="IPR042099">
    <property type="entry name" value="ANL_N_sf"/>
</dbReference>
<dbReference type="SUPFAM" id="SSF47336">
    <property type="entry name" value="ACP-like"/>
    <property type="match status" value="2"/>
</dbReference>
<feature type="domain" description="Carrier" evidence="3">
    <location>
        <begin position="501"/>
        <end position="578"/>
    </location>
</feature>
<dbReference type="InterPro" id="IPR036736">
    <property type="entry name" value="ACP-like_sf"/>
</dbReference>
<keyword evidence="1" id="KW-0596">Phosphopantetheine</keyword>
<dbReference type="STRING" id="121845.A0A3Q0JFE0"/>
<dbReference type="PANTHER" id="PTHR44845:SF6">
    <property type="entry name" value="BETA-ALANINE-ACTIVATING ENZYME"/>
    <property type="match status" value="1"/>
</dbReference>
<accession>A0A3Q0JFE0</accession>
<dbReference type="PROSITE" id="PS50075">
    <property type="entry name" value="CARRIER"/>
    <property type="match status" value="1"/>
</dbReference>
<dbReference type="GeneID" id="103517560"/>
<evidence type="ECO:0000259" key="3">
    <source>
        <dbReference type="PROSITE" id="PS50075"/>
    </source>
</evidence>
<name>A0A3Q0JFE0_DIACI</name>
<dbReference type="InterPro" id="IPR020845">
    <property type="entry name" value="AMP-binding_CS"/>
</dbReference>
<reference evidence="5" key="1">
    <citation type="submission" date="2025-08" db="UniProtKB">
        <authorList>
            <consortium name="RefSeq"/>
        </authorList>
    </citation>
    <scope>IDENTIFICATION</scope>
</reference>
<proteinExistence type="predicted"/>
<dbReference type="Gene3D" id="3.40.50.12780">
    <property type="entry name" value="N-terminal domain of ligase-like"/>
    <property type="match status" value="1"/>
</dbReference>
<evidence type="ECO:0000313" key="4">
    <source>
        <dbReference type="Proteomes" id="UP000079169"/>
    </source>
</evidence>
<dbReference type="KEGG" id="dci:103517560"/>
<dbReference type="PANTHER" id="PTHR44845">
    <property type="entry name" value="CARRIER DOMAIN-CONTAINING PROTEIN"/>
    <property type="match status" value="1"/>
</dbReference>
<evidence type="ECO:0000313" key="5">
    <source>
        <dbReference type="RefSeq" id="XP_026685405.1"/>
    </source>
</evidence>
<gene>
    <name evidence="5" type="primary">LOC103517560</name>
</gene>
<dbReference type="InterPro" id="IPR009081">
    <property type="entry name" value="PP-bd_ACP"/>
</dbReference>
<dbReference type="PaxDb" id="121845-A0A3Q0JFE0"/>
<dbReference type="InterPro" id="IPR000873">
    <property type="entry name" value="AMP-dep_synth/lig_dom"/>
</dbReference>
<evidence type="ECO:0000256" key="2">
    <source>
        <dbReference type="ARBA" id="ARBA00022553"/>
    </source>
</evidence>
<protein>
    <submittedName>
        <fullName evidence="5">Uncharacterized protein LOC103517560</fullName>
    </submittedName>
</protein>
<keyword evidence="4" id="KW-1185">Reference proteome</keyword>
<dbReference type="Gene3D" id="1.10.1200.10">
    <property type="entry name" value="ACP-like"/>
    <property type="match status" value="2"/>
</dbReference>
<sequence length="808" mass="89367">MERVLEFVCTTNIKASEEMDPNYLSILKGQDSPLEKIYKEKQLHRIFEKNAAQSPDNTALIFEEQDKGAFMETLPAPLAILYNVSKVFVHYSEDNSLLVYDQSFNEEASEEMDPNYLSILKGRDTALEKIYKEKQLHRIFEKNAALSPDNTALIFEEQDKDTLVITNETYSELNSASNQLARGLLHFLHTKAVPNENQDGDHIVAVSLAPSSGLIQVLLAVWKAGAAYLPLDVTAPEQRVKHILNEARPLLVIAENEQACENLAYKGRTVLSLPQLRLLSASLSHNNIPGESMLHSDNNNEQSNDIAIVLYTSGSTGIPKGVRLPHEVILNRLAWQWATFPYSPSERVGAFKTALTFVDAVSEIWGPLLSARCGGVLIIPRDVTRNPDQLIGTLEKYKVERLVLVPSLLRSMLMFLKMTGTNAALLAFVTLHSDAGNITSFDIEAKLSEYLNPYSIPQVIIKDSIPLLINGKIDRQALLRSYAEIADNSTAVQIDYTGVSSDRLPVAKVLFETVVQVLGSSVRSHVSQSVNFYQIGGNSLNSIYTITKLREAGHQVSVADFVSAQTLGDIIDLILSNKAHPGISLSNQYECVFLTHAHKQDLFQIITDSLHAGHPDNSTAVQIDYTGVSSDRLPVAKVLFETVVQVLGSSVRSHVSQSVNFYQIGGNSLNSIYTITKLREAGHQVSVADFVSAQTLGSSRESQLPKEKGTILHSFMMGTEKSLNGKENVQIITAMEEEILRIAQDRQFHGILTTNTNPLTQQLGVDVFNYQVLLDYPVNQFVASDGTKPFGQADNSQRAIVCWKKVIS</sequence>
<dbReference type="PROSITE" id="PS00455">
    <property type="entry name" value="AMP_BINDING"/>
    <property type="match status" value="1"/>
</dbReference>
<evidence type="ECO:0000256" key="1">
    <source>
        <dbReference type="ARBA" id="ARBA00022450"/>
    </source>
</evidence>
<dbReference type="RefSeq" id="XP_026685405.1">
    <property type="nucleotide sequence ID" value="XM_026829604.1"/>
</dbReference>
<dbReference type="Pfam" id="PF00501">
    <property type="entry name" value="AMP-binding"/>
    <property type="match status" value="1"/>
</dbReference>